<organism evidence="1 2">
    <name type="scientific">Paramuricea clavata</name>
    <name type="common">Red gorgonian</name>
    <name type="synonym">Violescent sea-whip</name>
    <dbReference type="NCBI Taxonomy" id="317549"/>
    <lineage>
        <taxon>Eukaryota</taxon>
        <taxon>Metazoa</taxon>
        <taxon>Cnidaria</taxon>
        <taxon>Anthozoa</taxon>
        <taxon>Octocorallia</taxon>
        <taxon>Malacalcyonacea</taxon>
        <taxon>Plexauridae</taxon>
        <taxon>Paramuricea</taxon>
    </lineage>
</organism>
<sequence length="133" mass="14681">MAISNSKPLFPRTCVSRVEDVLTAVKFLSGCHLLRGMYISTLLIAISNDVATNPGPGINVAQQLSGCRGLKISHLNIRSLYPKMDEVRLLLKDQPIDVFTISETWLNPSISDEELSVPGYTILRQDRLEQIGG</sequence>
<feature type="non-terminal residue" evidence="1">
    <location>
        <position position="133"/>
    </location>
</feature>
<comment type="caution">
    <text evidence="1">The sequence shown here is derived from an EMBL/GenBank/DDBJ whole genome shotgun (WGS) entry which is preliminary data.</text>
</comment>
<dbReference type="AlphaFoldDB" id="A0A7D9ILB4"/>
<dbReference type="EMBL" id="CACRXK020005993">
    <property type="protein sequence ID" value="CAB4008015.1"/>
    <property type="molecule type" value="Genomic_DNA"/>
</dbReference>
<keyword evidence="2" id="KW-1185">Reference proteome</keyword>
<gene>
    <name evidence="1" type="ORF">PACLA_8A073033</name>
</gene>
<evidence type="ECO:0000313" key="1">
    <source>
        <dbReference type="EMBL" id="CAB4008015.1"/>
    </source>
</evidence>
<dbReference type="SUPFAM" id="SSF56219">
    <property type="entry name" value="DNase I-like"/>
    <property type="match status" value="1"/>
</dbReference>
<accession>A0A7D9ILB4</accession>
<dbReference type="InterPro" id="IPR036691">
    <property type="entry name" value="Endo/exonu/phosph_ase_sf"/>
</dbReference>
<dbReference type="OrthoDB" id="412981at2759"/>
<dbReference type="Proteomes" id="UP001152795">
    <property type="component" value="Unassembled WGS sequence"/>
</dbReference>
<protein>
    <submittedName>
        <fullName evidence="1">Uncharacterized protein</fullName>
    </submittedName>
</protein>
<dbReference type="Gene3D" id="3.60.10.10">
    <property type="entry name" value="Endonuclease/exonuclease/phosphatase"/>
    <property type="match status" value="1"/>
</dbReference>
<evidence type="ECO:0000313" key="2">
    <source>
        <dbReference type="Proteomes" id="UP001152795"/>
    </source>
</evidence>
<proteinExistence type="predicted"/>
<name>A0A7D9ILB4_PARCT</name>
<reference evidence="1" key="1">
    <citation type="submission" date="2020-04" db="EMBL/GenBank/DDBJ databases">
        <authorList>
            <person name="Alioto T."/>
            <person name="Alioto T."/>
            <person name="Gomez Garrido J."/>
        </authorList>
    </citation>
    <scope>NUCLEOTIDE SEQUENCE</scope>
    <source>
        <strain evidence="1">A484AB</strain>
    </source>
</reference>